<feature type="domain" description="Cyclin-like" evidence="3">
    <location>
        <begin position="118"/>
        <end position="204"/>
    </location>
</feature>
<accession>A0A9C7Q1X6</accession>
<dbReference type="InterPro" id="IPR004367">
    <property type="entry name" value="Cyclin_C-dom"/>
</dbReference>
<comment type="similarity">
    <text evidence="2">Belongs to the cyclin family.</text>
</comment>
<proteinExistence type="inferred from homology"/>
<evidence type="ECO:0000259" key="3">
    <source>
        <dbReference type="SMART" id="SM00385"/>
    </source>
</evidence>
<dbReference type="PANTHER" id="PTHR10177">
    <property type="entry name" value="CYCLINS"/>
    <property type="match status" value="1"/>
</dbReference>
<evidence type="ECO:0000256" key="1">
    <source>
        <dbReference type="ARBA" id="ARBA00023127"/>
    </source>
</evidence>
<dbReference type="EMBL" id="BQMJ01000050">
    <property type="protein sequence ID" value="GJQ14042.1"/>
    <property type="molecule type" value="Genomic_DNA"/>
</dbReference>
<dbReference type="SUPFAM" id="SSF47954">
    <property type="entry name" value="Cyclin-like"/>
    <property type="match status" value="2"/>
</dbReference>
<dbReference type="AlphaFoldDB" id="A0A9C7Q1X6"/>
<keyword evidence="1 2" id="KW-0195">Cyclin</keyword>
<dbReference type="InterPro" id="IPR036915">
    <property type="entry name" value="Cyclin-like_sf"/>
</dbReference>
<dbReference type="InterPro" id="IPR039361">
    <property type="entry name" value="Cyclin"/>
</dbReference>
<sequence>MTEYFQLDTSLTSFPESHTEITSKEENEKLFPKKKLLIPTGCIPCPPSQFVDRKTQLIEDLPLSQLTNSYANICDNEVLAFYHQELKKEQLMVTRDDTYARLTENTEFIPSFRRNELTRMLSFANRLSLSPETVLTAVHYFDSVTRKKFCQAHMVPSFSAAALWLATKLNEREVFGSKYFLSYRSVMGTVSRKTLIEAESTILSTLGWKVNVTTTFHYIQIFGFLVRWLHKDFIHMAESLCKYAMMEESLMSFSYSVQAASCIFLSVRMAAIQELCQALLDSLNHLSVPPADVLNCSEILSQRTFGETLRVEDQQMSPKSIREWEEYL</sequence>
<dbReference type="Pfam" id="PF02984">
    <property type="entry name" value="Cyclin_C"/>
    <property type="match status" value="1"/>
</dbReference>
<evidence type="ECO:0000313" key="4">
    <source>
        <dbReference type="EMBL" id="GJQ14042.1"/>
    </source>
</evidence>
<dbReference type="SMART" id="SM00385">
    <property type="entry name" value="CYCLIN"/>
    <property type="match status" value="2"/>
</dbReference>
<name>A0A9C7Q1X6_9RHOD</name>
<evidence type="ECO:0000256" key="2">
    <source>
        <dbReference type="RuleBase" id="RU000383"/>
    </source>
</evidence>
<dbReference type="Pfam" id="PF00134">
    <property type="entry name" value="Cyclin_N"/>
    <property type="match status" value="1"/>
</dbReference>
<protein>
    <recommendedName>
        <fullName evidence="3">Cyclin-like domain-containing protein</fullName>
    </recommendedName>
</protein>
<dbReference type="OrthoDB" id="62at2759"/>
<reference evidence="4" key="2">
    <citation type="submission" date="2022-01" db="EMBL/GenBank/DDBJ databases">
        <authorList>
            <person name="Hirooka S."/>
            <person name="Miyagishima S.Y."/>
        </authorList>
    </citation>
    <scope>NUCLEOTIDE SEQUENCE</scope>
    <source>
        <strain evidence="4">NBRC 102759</strain>
    </source>
</reference>
<feature type="domain" description="Cyclin-like" evidence="3">
    <location>
        <begin position="217"/>
        <end position="302"/>
    </location>
</feature>
<dbReference type="Proteomes" id="UP001061958">
    <property type="component" value="Unassembled WGS sequence"/>
</dbReference>
<reference evidence="4" key="1">
    <citation type="journal article" date="2022" name="Proc. Natl. Acad. Sci. U.S.A.">
        <title>Life cycle and functional genomics of the unicellular red alga Galdieria for elucidating algal and plant evolution and industrial use.</title>
        <authorList>
            <person name="Hirooka S."/>
            <person name="Itabashi T."/>
            <person name="Ichinose T.M."/>
            <person name="Onuma R."/>
            <person name="Fujiwara T."/>
            <person name="Yamashita S."/>
            <person name="Jong L.W."/>
            <person name="Tomita R."/>
            <person name="Iwane A.H."/>
            <person name="Miyagishima S.Y."/>
        </authorList>
    </citation>
    <scope>NUCLEOTIDE SEQUENCE</scope>
    <source>
        <strain evidence="4">NBRC 102759</strain>
    </source>
</reference>
<dbReference type="Gene3D" id="1.10.472.10">
    <property type="entry name" value="Cyclin-like"/>
    <property type="match status" value="2"/>
</dbReference>
<dbReference type="InterPro" id="IPR013763">
    <property type="entry name" value="Cyclin-like_dom"/>
</dbReference>
<gene>
    <name evidence="4" type="ORF">GpartN1_g5833.t1</name>
</gene>
<organism evidence="4 5">
    <name type="scientific">Galdieria partita</name>
    <dbReference type="NCBI Taxonomy" id="83374"/>
    <lineage>
        <taxon>Eukaryota</taxon>
        <taxon>Rhodophyta</taxon>
        <taxon>Bangiophyceae</taxon>
        <taxon>Galdieriales</taxon>
        <taxon>Galdieriaceae</taxon>
        <taxon>Galdieria</taxon>
    </lineage>
</organism>
<comment type="caution">
    <text evidence="4">The sequence shown here is derived from an EMBL/GenBank/DDBJ whole genome shotgun (WGS) entry which is preliminary data.</text>
</comment>
<keyword evidence="5" id="KW-1185">Reference proteome</keyword>
<dbReference type="InterPro" id="IPR006671">
    <property type="entry name" value="Cyclin_N"/>
</dbReference>
<evidence type="ECO:0000313" key="5">
    <source>
        <dbReference type="Proteomes" id="UP001061958"/>
    </source>
</evidence>